<sequence>MVEAKAKNTAWGKAVKGLRAGLTRPKRVFAVGEPIPVTLELQCFGDKDYTLSNRPLRRCQLFPHVNFRLWRDGNLENKRVKLPIENRLIIRKGQTFTRQFEMTEVFDQLKTPGRYVLTGGHANSIITDIGDWTGNALSNPVEIEILPAAEETRPRLIETFKTERSFWKQAAIAEKLIARGDKSIVPEIAQMLKSEKRSERCNAAWVLAGLGDKRGLAAVLRELNDTSGVGRTVERTRSDGKPDIQGQIRQDRYYAAHVLGK</sequence>
<protein>
    <recommendedName>
        <fullName evidence="2">HEAT repeat domain-containing protein</fullName>
    </recommendedName>
</protein>
<organism evidence="1">
    <name type="scientific">marine sediment metagenome</name>
    <dbReference type="NCBI Taxonomy" id="412755"/>
    <lineage>
        <taxon>unclassified sequences</taxon>
        <taxon>metagenomes</taxon>
        <taxon>ecological metagenomes</taxon>
    </lineage>
</organism>
<evidence type="ECO:0000313" key="1">
    <source>
        <dbReference type="EMBL" id="GAG04919.1"/>
    </source>
</evidence>
<feature type="non-terminal residue" evidence="1">
    <location>
        <position position="261"/>
    </location>
</feature>
<dbReference type="SUPFAM" id="SSF48371">
    <property type="entry name" value="ARM repeat"/>
    <property type="match status" value="1"/>
</dbReference>
<dbReference type="InterPro" id="IPR011989">
    <property type="entry name" value="ARM-like"/>
</dbReference>
<dbReference type="EMBL" id="BARS01026822">
    <property type="protein sequence ID" value="GAG04919.1"/>
    <property type="molecule type" value="Genomic_DNA"/>
</dbReference>
<proteinExistence type="predicted"/>
<accession>X0UGR3</accession>
<dbReference type="InterPro" id="IPR016024">
    <property type="entry name" value="ARM-type_fold"/>
</dbReference>
<evidence type="ECO:0008006" key="2">
    <source>
        <dbReference type="Google" id="ProtNLM"/>
    </source>
</evidence>
<comment type="caution">
    <text evidence="1">The sequence shown here is derived from an EMBL/GenBank/DDBJ whole genome shotgun (WGS) entry which is preliminary data.</text>
</comment>
<dbReference type="AlphaFoldDB" id="X0UGR3"/>
<dbReference type="Gene3D" id="1.25.10.10">
    <property type="entry name" value="Leucine-rich Repeat Variant"/>
    <property type="match status" value="1"/>
</dbReference>
<gene>
    <name evidence="1" type="ORF">S01H1_42213</name>
</gene>
<reference evidence="1" key="1">
    <citation type="journal article" date="2014" name="Front. Microbiol.">
        <title>High frequency of phylogenetically diverse reductive dehalogenase-homologous genes in deep subseafloor sedimentary metagenomes.</title>
        <authorList>
            <person name="Kawai M."/>
            <person name="Futagami T."/>
            <person name="Toyoda A."/>
            <person name="Takaki Y."/>
            <person name="Nishi S."/>
            <person name="Hori S."/>
            <person name="Arai W."/>
            <person name="Tsubouchi T."/>
            <person name="Morono Y."/>
            <person name="Uchiyama I."/>
            <person name="Ito T."/>
            <person name="Fujiyama A."/>
            <person name="Inagaki F."/>
            <person name="Takami H."/>
        </authorList>
    </citation>
    <scope>NUCLEOTIDE SEQUENCE</scope>
    <source>
        <strain evidence="1">Expedition CK06-06</strain>
    </source>
</reference>
<name>X0UGR3_9ZZZZ</name>